<evidence type="ECO:0008006" key="3">
    <source>
        <dbReference type="Google" id="ProtNLM"/>
    </source>
</evidence>
<accession>A0A0N9I605</accession>
<dbReference type="Pfam" id="PF02274">
    <property type="entry name" value="ADI"/>
    <property type="match status" value="1"/>
</dbReference>
<dbReference type="EMBL" id="CP012752">
    <property type="protein sequence ID" value="ALG09865.1"/>
    <property type="molecule type" value="Genomic_DNA"/>
</dbReference>
<gene>
    <name evidence="1" type="ORF">AOZ06_25855</name>
</gene>
<evidence type="ECO:0000313" key="2">
    <source>
        <dbReference type="Proteomes" id="UP000063699"/>
    </source>
</evidence>
<name>A0A0N9I605_9PSEU</name>
<dbReference type="PANTHER" id="PTHR47271">
    <property type="entry name" value="ARGININE DEIMINASE"/>
    <property type="match status" value="1"/>
</dbReference>
<reference evidence="1 2" key="1">
    <citation type="submission" date="2015-07" db="EMBL/GenBank/DDBJ databases">
        <title>Genome sequencing of Kibdelosporangium phytohabitans.</title>
        <authorList>
            <person name="Qin S."/>
            <person name="Xing K."/>
        </authorList>
    </citation>
    <scope>NUCLEOTIDE SEQUENCE [LARGE SCALE GENOMIC DNA]</scope>
    <source>
        <strain evidence="1 2">KLBMP1111</strain>
    </source>
</reference>
<sequence length="290" mass="31056">MIEVNVPSDVATLREVVVGIAKPLTDEDLERAFPPSAAGDRLFEHNRIELPDAAVAAGQLDAFVDLLRQNGVTVHRVEDLPHVALQTYPRDLAVVIDDVLVRTRSREPIRNAERAGLDHVFERVSTVADLPSGTVEGGDVIVTGTDVLVGLGEETDPDGVAQLRKVLAAHDIGRAVVPIAFAHGGVMHLDTKFTMASPAVGLVVPSAFTPESLRLLAERFELIEVTDEEAADVQVNTVALAPDRLVVSATAGRVADELAKRDIVPVPLDFAEVTRLPGSFRCATMPLIRG</sequence>
<dbReference type="AlphaFoldDB" id="A0A0N9I605"/>
<dbReference type="SUPFAM" id="SSF55909">
    <property type="entry name" value="Pentein"/>
    <property type="match status" value="1"/>
</dbReference>
<keyword evidence="2" id="KW-1185">Reference proteome</keyword>
<dbReference type="RefSeq" id="WP_054291769.1">
    <property type="nucleotide sequence ID" value="NZ_CP012752.1"/>
</dbReference>
<dbReference type="KEGG" id="kphy:AOZ06_25855"/>
<evidence type="ECO:0000313" key="1">
    <source>
        <dbReference type="EMBL" id="ALG09865.1"/>
    </source>
</evidence>
<dbReference type="Proteomes" id="UP000063699">
    <property type="component" value="Chromosome"/>
</dbReference>
<proteinExistence type="predicted"/>
<organism evidence="1 2">
    <name type="scientific">Kibdelosporangium phytohabitans</name>
    <dbReference type="NCBI Taxonomy" id="860235"/>
    <lineage>
        <taxon>Bacteria</taxon>
        <taxon>Bacillati</taxon>
        <taxon>Actinomycetota</taxon>
        <taxon>Actinomycetes</taxon>
        <taxon>Pseudonocardiales</taxon>
        <taxon>Pseudonocardiaceae</taxon>
        <taxon>Kibdelosporangium</taxon>
    </lineage>
</organism>
<dbReference type="PANTHER" id="PTHR47271:SF2">
    <property type="entry name" value="ARGININE DEIMINASE"/>
    <property type="match status" value="1"/>
</dbReference>
<dbReference type="GO" id="GO:0016990">
    <property type="term" value="F:arginine deiminase activity"/>
    <property type="evidence" value="ECO:0007669"/>
    <property type="project" value="TreeGrafter"/>
</dbReference>
<dbReference type="STRING" id="860235.AOZ06_25855"/>
<protein>
    <recommendedName>
        <fullName evidence="3">Amidinotransferase</fullName>
    </recommendedName>
</protein>
<dbReference type="GO" id="GO:0019546">
    <property type="term" value="P:L-arginine deiminase pathway"/>
    <property type="evidence" value="ECO:0007669"/>
    <property type="project" value="TreeGrafter"/>
</dbReference>
<dbReference type="Gene3D" id="3.75.10.10">
    <property type="entry name" value="L-arginine/glycine Amidinotransferase, Chain A"/>
    <property type="match status" value="1"/>
</dbReference>